<feature type="compositionally biased region" description="Low complexity" evidence="1">
    <location>
        <begin position="95"/>
        <end position="108"/>
    </location>
</feature>
<feature type="compositionally biased region" description="Acidic residues" evidence="1">
    <location>
        <begin position="121"/>
        <end position="130"/>
    </location>
</feature>
<evidence type="ECO:0000313" key="2">
    <source>
        <dbReference type="EMBL" id="CAC5424881.1"/>
    </source>
</evidence>
<evidence type="ECO:0000313" key="3">
    <source>
        <dbReference type="Proteomes" id="UP000507470"/>
    </source>
</evidence>
<organism evidence="2 3">
    <name type="scientific">Mytilus coruscus</name>
    <name type="common">Sea mussel</name>
    <dbReference type="NCBI Taxonomy" id="42192"/>
    <lineage>
        <taxon>Eukaryota</taxon>
        <taxon>Metazoa</taxon>
        <taxon>Spiralia</taxon>
        <taxon>Lophotrochozoa</taxon>
        <taxon>Mollusca</taxon>
        <taxon>Bivalvia</taxon>
        <taxon>Autobranchia</taxon>
        <taxon>Pteriomorphia</taxon>
        <taxon>Mytilida</taxon>
        <taxon>Mytiloidea</taxon>
        <taxon>Mytilidae</taxon>
        <taxon>Mytilinae</taxon>
        <taxon>Mytilus</taxon>
    </lineage>
</organism>
<evidence type="ECO:0000256" key="1">
    <source>
        <dbReference type="SAM" id="MobiDB-lite"/>
    </source>
</evidence>
<feature type="compositionally biased region" description="Polar residues" evidence="1">
    <location>
        <begin position="153"/>
        <end position="164"/>
    </location>
</feature>
<dbReference type="Proteomes" id="UP000507470">
    <property type="component" value="Unassembled WGS sequence"/>
</dbReference>
<dbReference type="EMBL" id="CACVKT020010097">
    <property type="protein sequence ID" value="CAC5424881.1"/>
    <property type="molecule type" value="Genomic_DNA"/>
</dbReference>
<dbReference type="AlphaFoldDB" id="A0A6J8F067"/>
<feature type="region of interest" description="Disordered" evidence="1">
    <location>
        <begin position="95"/>
        <end position="171"/>
    </location>
</feature>
<reference evidence="2 3" key="1">
    <citation type="submission" date="2020-06" db="EMBL/GenBank/DDBJ databases">
        <authorList>
            <person name="Li R."/>
            <person name="Bekaert M."/>
        </authorList>
    </citation>
    <scope>NUCLEOTIDE SEQUENCE [LARGE SCALE GENOMIC DNA]</scope>
    <source>
        <strain evidence="3">wild</strain>
    </source>
</reference>
<keyword evidence="3" id="KW-1185">Reference proteome</keyword>
<proteinExistence type="predicted"/>
<sequence>MDKVKATEEAVTQKLKILHDLIEKMIEVLHEDNKNKKLQTRMSFPGQGFPSQAFPGRALPGFWPYCGNFGPVTTPVVDPQTVTSSLSVPAPHVAVSSSCSNKANKSSSLVISHPEDHSYESDQEDSDEEERFSVAPDSQEGGFSSDEEGDTPVQDSQNVSQHSVPASIPSSSEIVWSSTNFSKDPEAKDTPSFLKDLRDSVYTIMRNVNKVLFQSPPRPRSFTSTFEACCGLSEDHIKPHTSFPQSNHMSTSLQIIND</sequence>
<name>A0A6J8F067_MYTCO</name>
<accession>A0A6J8F067</accession>
<gene>
    <name evidence="2" type="ORF">MCOR_56752</name>
</gene>
<protein>
    <submittedName>
        <fullName evidence="2">Uncharacterized protein</fullName>
    </submittedName>
</protein>